<comment type="catalytic activity">
    <reaction evidence="1 15">
        <text>Hydrolysis of DNA containing ring-opened 7-methylguanine residues, releasing 2,6-diamino-4-hydroxy-5-(N-methyl)formamidopyrimidine.</text>
        <dbReference type="EC" id="3.2.2.23"/>
    </reaction>
</comment>
<feature type="active site" description="Schiff-base intermediate with DNA" evidence="15">
    <location>
        <position position="2"/>
    </location>
</feature>
<comment type="function">
    <text evidence="15">Involved in base excision repair of DNA damaged by oxidation or by mutagenic agents. Acts as DNA glycosylase that recognizes and removes damaged bases. Has a preference for oxidized purines, such as 7,8-dihydro-8-oxoguanine (8-oxoG). Has AP (apurinic/apyrimidinic) lyase activity and introduces nicks in the DNA strand. Cleaves the DNA backbone by beta-delta elimination to generate a single-strand break at the site of the removed base with both 3'- and 5'-phosphates.</text>
</comment>
<dbReference type="GO" id="GO:0008270">
    <property type="term" value="F:zinc ion binding"/>
    <property type="evidence" value="ECO:0007669"/>
    <property type="project" value="UniProtKB-UniRule"/>
</dbReference>
<keyword evidence="11 15" id="KW-0456">Lyase</keyword>
<evidence type="ECO:0000256" key="3">
    <source>
        <dbReference type="ARBA" id="ARBA00011245"/>
    </source>
</evidence>
<dbReference type="STRING" id="1776384.GCA_900086585_04006"/>
<evidence type="ECO:0000259" key="17">
    <source>
        <dbReference type="PROSITE" id="PS51068"/>
    </source>
</evidence>
<dbReference type="HAMAP" id="MF_00103">
    <property type="entry name" value="Fapy_DNA_glycosyl"/>
    <property type="match status" value="1"/>
</dbReference>
<comment type="similarity">
    <text evidence="2 15">Belongs to the FPG family.</text>
</comment>
<keyword evidence="6 15" id="KW-0863">Zinc-finger</keyword>
<evidence type="ECO:0000259" key="16">
    <source>
        <dbReference type="PROSITE" id="PS51066"/>
    </source>
</evidence>
<dbReference type="RefSeq" id="WP_118335053.1">
    <property type="nucleotide sequence ID" value="NZ_AP025567.1"/>
</dbReference>
<dbReference type="SUPFAM" id="SSF46946">
    <property type="entry name" value="S13-like H2TH domain"/>
    <property type="match status" value="1"/>
</dbReference>
<feature type="domain" description="FPG-type" evidence="16">
    <location>
        <begin position="240"/>
        <end position="274"/>
    </location>
</feature>
<protein>
    <recommendedName>
        <fullName evidence="15">Formamidopyrimidine-DNA glycosylase</fullName>
        <shortName evidence="15">Fapy-DNA glycosylase</shortName>
        <ecNumber evidence="15">3.2.2.23</ecNumber>
    </recommendedName>
    <alternativeName>
        <fullName evidence="15">DNA-(apurinic or apyrimidinic site) lyase MutM</fullName>
        <shortName evidence="15">AP lyase MutM</shortName>
        <ecNumber evidence="15">4.2.99.18</ecNumber>
    </alternativeName>
</protein>
<evidence type="ECO:0000313" key="19">
    <source>
        <dbReference type="Proteomes" id="UP000284841"/>
    </source>
</evidence>
<keyword evidence="7 15" id="KW-0378">Hydrolase</keyword>
<keyword evidence="5 15" id="KW-0227">DNA damage</keyword>
<feature type="domain" description="Formamidopyrimidine-DNA glycosylase catalytic" evidence="17">
    <location>
        <begin position="2"/>
        <end position="115"/>
    </location>
</feature>
<comment type="catalytic activity">
    <reaction evidence="14 15">
        <text>2'-deoxyribonucleotide-(2'-deoxyribose 5'-phosphate)-2'-deoxyribonucleotide-DNA = a 3'-end 2'-deoxyribonucleotide-(2,3-dehydro-2,3-deoxyribose 5'-phosphate)-DNA + a 5'-end 5'-phospho-2'-deoxyribonucleoside-DNA + H(+)</text>
        <dbReference type="Rhea" id="RHEA:66592"/>
        <dbReference type="Rhea" id="RHEA-COMP:13180"/>
        <dbReference type="Rhea" id="RHEA-COMP:16897"/>
        <dbReference type="Rhea" id="RHEA-COMP:17067"/>
        <dbReference type="ChEBI" id="CHEBI:15378"/>
        <dbReference type="ChEBI" id="CHEBI:136412"/>
        <dbReference type="ChEBI" id="CHEBI:157695"/>
        <dbReference type="ChEBI" id="CHEBI:167181"/>
        <dbReference type="EC" id="4.2.99.18"/>
    </reaction>
</comment>
<dbReference type="SMART" id="SM01232">
    <property type="entry name" value="H2TH"/>
    <property type="match status" value="1"/>
</dbReference>
<dbReference type="PANTHER" id="PTHR22993:SF9">
    <property type="entry name" value="FORMAMIDOPYRIMIDINE-DNA GLYCOSYLASE"/>
    <property type="match status" value="1"/>
</dbReference>
<evidence type="ECO:0000256" key="13">
    <source>
        <dbReference type="ARBA" id="ARBA00023295"/>
    </source>
</evidence>
<evidence type="ECO:0000256" key="10">
    <source>
        <dbReference type="ARBA" id="ARBA00023204"/>
    </source>
</evidence>
<feature type="binding site" evidence="15">
    <location>
        <position position="155"/>
    </location>
    <ligand>
        <name>DNA</name>
        <dbReference type="ChEBI" id="CHEBI:16991"/>
    </ligand>
</feature>
<accession>A0A415E439</accession>
<dbReference type="EC" id="4.2.99.18" evidence="15"/>
<dbReference type="SUPFAM" id="SSF81624">
    <property type="entry name" value="N-terminal domain of MutM-like DNA repair proteins"/>
    <property type="match status" value="1"/>
</dbReference>
<dbReference type="OrthoDB" id="9800855at2"/>
<dbReference type="EC" id="3.2.2.23" evidence="15"/>
<dbReference type="FunFam" id="1.10.8.50:FF:000003">
    <property type="entry name" value="Formamidopyrimidine-DNA glycosylase"/>
    <property type="match status" value="1"/>
</dbReference>
<dbReference type="InterPro" id="IPR015887">
    <property type="entry name" value="DNA_glyclase_Znf_dom_DNA_BS"/>
</dbReference>
<dbReference type="SMART" id="SM00898">
    <property type="entry name" value="Fapy_DNA_glyco"/>
    <property type="match status" value="1"/>
</dbReference>
<feature type="active site" description="Proton donor; for delta-elimination activity" evidence="15">
    <location>
        <position position="264"/>
    </location>
</feature>
<keyword evidence="10 15" id="KW-0234">DNA repair</keyword>
<dbReference type="InterPro" id="IPR012319">
    <property type="entry name" value="FPG_cat"/>
</dbReference>
<gene>
    <name evidence="15" type="primary">mutM</name>
    <name evidence="15" type="synonym">fpg</name>
    <name evidence="18" type="ORF">DW099_08300</name>
</gene>
<evidence type="ECO:0000256" key="14">
    <source>
        <dbReference type="ARBA" id="ARBA00044632"/>
    </source>
</evidence>
<proteinExistence type="inferred from homology"/>
<evidence type="ECO:0000256" key="2">
    <source>
        <dbReference type="ARBA" id="ARBA00009409"/>
    </source>
</evidence>
<dbReference type="InterPro" id="IPR035937">
    <property type="entry name" value="FPG_N"/>
</dbReference>
<dbReference type="EMBL" id="QRMS01000002">
    <property type="protein sequence ID" value="RHJ88391.1"/>
    <property type="molecule type" value="Genomic_DNA"/>
</dbReference>
<keyword evidence="12 15" id="KW-0511">Multifunctional enzyme</keyword>
<dbReference type="InterPro" id="IPR000214">
    <property type="entry name" value="Znf_DNA_glyclase/AP_lyase"/>
</dbReference>
<keyword evidence="13 15" id="KW-0326">Glycosidase</keyword>
<dbReference type="AlphaFoldDB" id="A0A415E439"/>
<dbReference type="Pfam" id="PF06831">
    <property type="entry name" value="H2TH"/>
    <property type="match status" value="1"/>
</dbReference>
<dbReference type="CDD" id="cd08966">
    <property type="entry name" value="EcFpg-like_N"/>
    <property type="match status" value="1"/>
</dbReference>
<evidence type="ECO:0000256" key="6">
    <source>
        <dbReference type="ARBA" id="ARBA00022771"/>
    </source>
</evidence>
<dbReference type="PROSITE" id="PS51066">
    <property type="entry name" value="ZF_FPG_2"/>
    <property type="match status" value="1"/>
</dbReference>
<dbReference type="Gene3D" id="1.10.8.50">
    <property type="match status" value="1"/>
</dbReference>
<dbReference type="NCBIfam" id="TIGR00577">
    <property type="entry name" value="fpg"/>
    <property type="match status" value="1"/>
</dbReference>
<evidence type="ECO:0000256" key="4">
    <source>
        <dbReference type="ARBA" id="ARBA00022723"/>
    </source>
</evidence>
<evidence type="ECO:0000256" key="1">
    <source>
        <dbReference type="ARBA" id="ARBA00001668"/>
    </source>
</evidence>
<feature type="binding site" evidence="15">
    <location>
        <position position="93"/>
    </location>
    <ligand>
        <name>DNA</name>
        <dbReference type="ChEBI" id="CHEBI:16991"/>
    </ligand>
</feature>
<evidence type="ECO:0000256" key="12">
    <source>
        <dbReference type="ARBA" id="ARBA00023268"/>
    </source>
</evidence>
<dbReference type="GO" id="GO:0006284">
    <property type="term" value="P:base-excision repair"/>
    <property type="evidence" value="ECO:0007669"/>
    <property type="project" value="InterPro"/>
</dbReference>
<reference evidence="18 19" key="1">
    <citation type="submission" date="2018-08" db="EMBL/GenBank/DDBJ databases">
        <title>A genome reference for cultivated species of the human gut microbiota.</title>
        <authorList>
            <person name="Zou Y."/>
            <person name="Xue W."/>
            <person name="Luo G."/>
        </authorList>
    </citation>
    <scope>NUCLEOTIDE SEQUENCE [LARGE SCALE GENOMIC DNA]</scope>
    <source>
        <strain evidence="18 19">AM07-24</strain>
    </source>
</reference>
<comment type="caution">
    <text evidence="18">The sequence shown here is derived from an EMBL/GenBank/DDBJ whole genome shotgun (WGS) entry which is preliminary data.</text>
</comment>
<dbReference type="Gene3D" id="3.20.190.10">
    <property type="entry name" value="MutM-like, N-terminal"/>
    <property type="match status" value="1"/>
</dbReference>
<dbReference type="SUPFAM" id="SSF57716">
    <property type="entry name" value="Glucocorticoid receptor-like (DNA-binding domain)"/>
    <property type="match status" value="1"/>
</dbReference>
<dbReference type="GO" id="GO:0034039">
    <property type="term" value="F:8-oxo-7,8-dihydroguanine DNA N-glycosylase activity"/>
    <property type="evidence" value="ECO:0007669"/>
    <property type="project" value="TreeGrafter"/>
</dbReference>
<evidence type="ECO:0000256" key="9">
    <source>
        <dbReference type="ARBA" id="ARBA00023125"/>
    </source>
</evidence>
<dbReference type="InterPro" id="IPR015886">
    <property type="entry name" value="H2TH_FPG"/>
</dbReference>
<dbReference type="PANTHER" id="PTHR22993">
    <property type="entry name" value="FORMAMIDOPYRIMIDINE-DNA GLYCOSYLASE"/>
    <property type="match status" value="1"/>
</dbReference>
<feature type="active site" description="Proton donor; for beta-elimination activity" evidence="15">
    <location>
        <position position="59"/>
    </location>
</feature>
<organism evidence="18 19">
    <name type="scientific">Emergencia timonensis</name>
    <dbReference type="NCBI Taxonomy" id="1776384"/>
    <lineage>
        <taxon>Bacteria</taxon>
        <taxon>Bacillati</taxon>
        <taxon>Bacillota</taxon>
        <taxon>Clostridia</taxon>
        <taxon>Peptostreptococcales</taxon>
        <taxon>Anaerovoracaceae</taxon>
        <taxon>Emergencia</taxon>
    </lineage>
</organism>
<feature type="binding site" evidence="15">
    <location>
        <position position="112"/>
    </location>
    <ligand>
        <name>DNA</name>
        <dbReference type="ChEBI" id="CHEBI:16991"/>
    </ligand>
</feature>
<keyword evidence="4 15" id="KW-0479">Metal-binding</keyword>
<dbReference type="InterPro" id="IPR010663">
    <property type="entry name" value="Znf_FPG/IleRS"/>
</dbReference>
<keyword evidence="9 15" id="KW-0238">DNA-binding</keyword>
<dbReference type="InterPro" id="IPR020629">
    <property type="entry name" value="FPG_Glyclase"/>
</dbReference>
<dbReference type="Pfam" id="PF01149">
    <property type="entry name" value="Fapy_DNA_glyco"/>
    <property type="match status" value="1"/>
</dbReference>
<evidence type="ECO:0000256" key="15">
    <source>
        <dbReference type="HAMAP-Rule" id="MF_00103"/>
    </source>
</evidence>
<keyword evidence="19" id="KW-1185">Reference proteome</keyword>
<evidence type="ECO:0000256" key="8">
    <source>
        <dbReference type="ARBA" id="ARBA00022833"/>
    </source>
</evidence>
<dbReference type="Pfam" id="PF06827">
    <property type="entry name" value="zf-FPG_IleRS"/>
    <property type="match status" value="1"/>
</dbReference>
<comment type="cofactor">
    <cofactor evidence="15">
        <name>Zn(2+)</name>
        <dbReference type="ChEBI" id="CHEBI:29105"/>
    </cofactor>
    <text evidence="15">Binds 1 zinc ion per subunit.</text>
</comment>
<dbReference type="GO" id="GO:0003690">
    <property type="term" value="F:double-stranded DNA binding"/>
    <property type="evidence" value="ECO:0007669"/>
    <property type="project" value="UniProtKB-ARBA"/>
</dbReference>
<dbReference type="Proteomes" id="UP000284841">
    <property type="component" value="Unassembled WGS sequence"/>
</dbReference>
<dbReference type="GO" id="GO:0140078">
    <property type="term" value="F:class I DNA-(apurinic or apyrimidinic site) endonuclease activity"/>
    <property type="evidence" value="ECO:0007669"/>
    <property type="project" value="UniProtKB-EC"/>
</dbReference>
<dbReference type="PROSITE" id="PS01242">
    <property type="entry name" value="ZF_FPG_1"/>
    <property type="match status" value="1"/>
</dbReference>
<keyword evidence="8 15" id="KW-0862">Zinc</keyword>
<dbReference type="PROSITE" id="PS51068">
    <property type="entry name" value="FPG_CAT"/>
    <property type="match status" value="1"/>
</dbReference>
<name>A0A415E439_9FIRM</name>
<evidence type="ECO:0000313" key="18">
    <source>
        <dbReference type="EMBL" id="RHJ88391.1"/>
    </source>
</evidence>
<evidence type="ECO:0000256" key="5">
    <source>
        <dbReference type="ARBA" id="ARBA00022763"/>
    </source>
</evidence>
<evidence type="ECO:0000256" key="11">
    <source>
        <dbReference type="ARBA" id="ARBA00023239"/>
    </source>
</evidence>
<sequence length="274" mass="30719">MPELPEVETVKRLLAPQIVGRHILEGIALHTQVIAHPGADAFCDALRGQRVQGIDRKGKFLLMNLESGDYIVIHLRMTGSLYVAPPDFPLEKHTHIVLKLEGDRELRFVDMRRFGRMWLLGKDEEDSFSGVKKLGPEPFAAEFNGSYLQDALSNKSRAIKDCLLDQHIVTGIGNIYSDEILFASKIHPQRPASSLSAKECQRLSKLIPQVLLRAIEQNRISPEEYLKEKGQGYRSTPFFQVYGKKGQPCPACGEPLCRVMVAGRSSTYCPSCQK</sequence>
<dbReference type="GO" id="GO:0003684">
    <property type="term" value="F:damaged DNA binding"/>
    <property type="evidence" value="ECO:0007669"/>
    <property type="project" value="InterPro"/>
</dbReference>
<comment type="subunit">
    <text evidence="3 15">Monomer.</text>
</comment>
<dbReference type="NCBIfam" id="NF002211">
    <property type="entry name" value="PRK01103.1"/>
    <property type="match status" value="1"/>
</dbReference>
<feature type="active site" description="Proton donor" evidence="15">
    <location>
        <position position="3"/>
    </location>
</feature>
<evidence type="ECO:0000256" key="7">
    <source>
        <dbReference type="ARBA" id="ARBA00022801"/>
    </source>
</evidence>
<dbReference type="InterPro" id="IPR010979">
    <property type="entry name" value="Ribosomal_uS13-like_H2TH"/>
</dbReference>